<dbReference type="Proteomes" id="UP000219374">
    <property type="component" value="Unassembled WGS sequence"/>
</dbReference>
<organism evidence="2 3">
    <name type="scientific">Pseudoxanthomonas wuyuanensis</name>
    <dbReference type="NCBI Taxonomy" id="1073196"/>
    <lineage>
        <taxon>Bacteria</taxon>
        <taxon>Pseudomonadati</taxon>
        <taxon>Pseudomonadota</taxon>
        <taxon>Gammaproteobacteria</taxon>
        <taxon>Lysobacterales</taxon>
        <taxon>Lysobacteraceae</taxon>
        <taxon>Pseudoxanthomonas</taxon>
    </lineage>
</organism>
<keyword evidence="3" id="KW-1185">Reference proteome</keyword>
<dbReference type="PROSITE" id="PS51257">
    <property type="entry name" value="PROKAR_LIPOPROTEIN"/>
    <property type="match status" value="1"/>
</dbReference>
<reference evidence="2 3" key="1">
    <citation type="submission" date="2017-09" db="EMBL/GenBank/DDBJ databases">
        <authorList>
            <person name="Ehlers B."/>
            <person name="Leendertz F.H."/>
        </authorList>
    </citation>
    <scope>NUCLEOTIDE SEQUENCE [LARGE SCALE GENOMIC DNA]</scope>
    <source>
        <strain evidence="2 3">CGMCC 1.10978</strain>
    </source>
</reference>
<name>A0A286D921_9GAMM</name>
<dbReference type="Gene3D" id="3.40.190.10">
    <property type="entry name" value="Periplasmic binding protein-like II"/>
    <property type="match status" value="2"/>
</dbReference>
<dbReference type="SUPFAM" id="SSF53850">
    <property type="entry name" value="Periplasmic binding protein-like II"/>
    <property type="match status" value="1"/>
</dbReference>
<dbReference type="PANTHER" id="PTHR42941">
    <property type="entry name" value="SLL1037 PROTEIN"/>
    <property type="match status" value="1"/>
</dbReference>
<evidence type="ECO:0000313" key="2">
    <source>
        <dbReference type="EMBL" id="SOD55140.1"/>
    </source>
</evidence>
<sequence length="319" mass="33860">MKLSLNRRLAVLALAASVAAMAACGQQATNITVLTGGTSGIYYPIGVGISQLIDKNMQNVRSSVQATKATVENANLIEAGRGEVAIGLADTVDDAYKGNQEIGFDKPLTKLRAIANAYPNYVQIVARADSGIHSLADLKGKRISVGAPKSGTEVNARTIFKAAGMSYDDMTVEFLPYAESVELMKNRQLDATLQSSGLGMAAYRDLAATLPIAFVPVPEDVVGTIGNAAYQVGVIPANTYDGQTADVATVKIPNLLFTSSDVDEQTVYEITRAIFENLDQLVSAHAAAQAISLENAPKDLPIPLHPGAERYYREKGLLQ</sequence>
<dbReference type="EMBL" id="OCND01000006">
    <property type="protein sequence ID" value="SOD55140.1"/>
    <property type="molecule type" value="Genomic_DNA"/>
</dbReference>
<protein>
    <recommendedName>
        <fullName evidence="4">TRAP transporter solute receptor, TAXI family</fullName>
    </recommendedName>
</protein>
<dbReference type="Pfam" id="PF16868">
    <property type="entry name" value="NMT1_3"/>
    <property type="match status" value="1"/>
</dbReference>
<dbReference type="NCBIfam" id="TIGR02122">
    <property type="entry name" value="TRAP_TAXI"/>
    <property type="match status" value="1"/>
</dbReference>
<evidence type="ECO:0008006" key="4">
    <source>
        <dbReference type="Google" id="ProtNLM"/>
    </source>
</evidence>
<proteinExistence type="predicted"/>
<feature type="signal peptide" evidence="1">
    <location>
        <begin position="1"/>
        <end position="22"/>
    </location>
</feature>
<feature type="chain" id="PRO_5012967731" description="TRAP transporter solute receptor, TAXI family" evidence="1">
    <location>
        <begin position="23"/>
        <end position="319"/>
    </location>
</feature>
<gene>
    <name evidence="2" type="ORF">SAMN06296416_106105</name>
</gene>
<keyword evidence="1" id="KW-0732">Signal</keyword>
<dbReference type="OrthoDB" id="9780180at2"/>
<evidence type="ECO:0000256" key="1">
    <source>
        <dbReference type="SAM" id="SignalP"/>
    </source>
</evidence>
<dbReference type="RefSeq" id="WP_097122404.1">
    <property type="nucleotide sequence ID" value="NZ_OCND01000006.1"/>
</dbReference>
<dbReference type="CDD" id="cd13567">
    <property type="entry name" value="PBP2_TtGluBP"/>
    <property type="match status" value="1"/>
</dbReference>
<dbReference type="PANTHER" id="PTHR42941:SF1">
    <property type="entry name" value="SLL1037 PROTEIN"/>
    <property type="match status" value="1"/>
</dbReference>
<dbReference type="AlphaFoldDB" id="A0A286D921"/>
<dbReference type="InterPro" id="IPR011852">
    <property type="entry name" value="TRAP_TAXI"/>
</dbReference>
<accession>A0A286D921</accession>
<evidence type="ECO:0000313" key="3">
    <source>
        <dbReference type="Proteomes" id="UP000219374"/>
    </source>
</evidence>